<keyword evidence="1" id="KW-0472">Membrane</keyword>
<organism evidence="3 4">
    <name type="scientific">Acanthamoeba castellanii mimivirus</name>
    <dbReference type="NCBI Taxonomy" id="1899318"/>
    <lineage>
        <taxon>Viruses</taxon>
        <taxon>Varidnaviria</taxon>
        <taxon>Bamfordvirae</taxon>
        <taxon>Nucleocytoviricota</taxon>
        <taxon>Megaviricetes</taxon>
        <taxon>Imitervirales</taxon>
        <taxon>Mimiviridae</taxon>
        <taxon>Megamimivirinae</taxon>
        <taxon>Mimivirus</taxon>
    </lineage>
</organism>
<evidence type="ECO:0000256" key="1">
    <source>
        <dbReference type="SAM" id="Phobius"/>
    </source>
</evidence>
<evidence type="ECO:0000313" key="5">
    <source>
        <dbReference type="Proteomes" id="UP000241484"/>
    </source>
</evidence>
<dbReference type="Proteomes" id="UP000241484">
    <property type="component" value="Segment"/>
</dbReference>
<dbReference type="EMBL" id="AP017645">
    <property type="protein sequence ID" value="BAV62411.1"/>
    <property type="molecule type" value="Genomic_DNA"/>
</dbReference>
<evidence type="ECO:0000313" key="4">
    <source>
        <dbReference type="Proteomes" id="UP000240366"/>
    </source>
</evidence>
<dbReference type="Proteomes" id="UP000240366">
    <property type="component" value="Segment"/>
</dbReference>
<proteinExistence type="predicted"/>
<keyword evidence="1" id="KW-1133">Transmembrane helix</keyword>
<name>A0A1E1EVY5_9VIRU</name>
<sequence>MTKDFLQLFGGQHKNLSQNKILMTIVVIFVLLLIIYLLDHYIECREKQQELIENIY</sequence>
<evidence type="ECO:0000313" key="3">
    <source>
        <dbReference type="EMBL" id="BAV62411.1"/>
    </source>
</evidence>
<accession>A0A1E1EVY5</accession>
<dbReference type="EMBL" id="AP017644">
    <property type="protein sequence ID" value="BAV61423.1"/>
    <property type="molecule type" value="Genomic_DNA"/>
</dbReference>
<feature type="transmembrane region" description="Helical" evidence="1">
    <location>
        <begin position="21"/>
        <end position="38"/>
    </location>
</feature>
<protein>
    <submittedName>
        <fullName evidence="3">Uncharacterized protein</fullName>
    </submittedName>
</protein>
<keyword evidence="1" id="KW-0812">Transmembrane</keyword>
<reference evidence="4 5" key="1">
    <citation type="submission" date="2016-09" db="EMBL/GenBank/DDBJ databases">
        <title>Nearly complete genome sequences of 2 Mimiviridae isolates, Mimivirus shirakomae and Mimivirus kasaii from Japanese pond and river mouth.</title>
        <authorList>
            <person name="Takemura M."/>
            <person name="Mikami T."/>
            <person name="Murono S."/>
        </authorList>
    </citation>
    <scope>NUCLEOTIDE SEQUENCE [LARGE SCALE GENOMIC DNA]</scope>
    <source>
        <strain evidence="2 5">Mimivirus kasaii</strain>
        <strain evidence="3 4">Mimivirus shirakomae</strain>
    </source>
</reference>
<evidence type="ECO:0000313" key="2">
    <source>
        <dbReference type="EMBL" id="BAV61423.1"/>
    </source>
</evidence>